<organism evidence="1 2">
    <name type="scientific">Nocardioides jiangsuensis</name>
    <dbReference type="NCBI Taxonomy" id="2866161"/>
    <lineage>
        <taxon>Bacteria</taxon>
        <taxon>Bacillati</taxon>
        <taxon>Actinomycetota</taxon>
        <taxon>Actinomycetes</taxon>
        <taxon>Propionibacteriales</taxon>
        <taxon>Nocardioidaceae</taxon>
        <taxon>Nocardioides</taxon>
    </lineage>
</organism>
<reference evidence="1 2" key="1">
    <citation type="submission" date="2021-08" db="EMBL/GenBank/DDBJ databases">
        <title>Nocardioides bacterium WL0053 sp. nov., isolated from the sediment.</title>
        <authorList>
            <person name="Wang L."/>
            <person name="Zhang D."/>
            <person name="Zhang A."/>
        </authorList>
    </citation>
    <scope>NUCLEOTIDE SEQUENCE [LARGE SCALE GENOMIC DNA]</scope>
    <source>
        <strain evidence="1 2">WL0053</strain>
    </source>
</reference>
<dbReference type="Gene3D" id="3.10.129.10">
    <property type="entry name" value="Hotdog Thioesterase"/>
    <property type="match status" value="1"/>
</dbReference>
<comment type="caution">
    <text evidence="1">The sequence shown here is derived from an EMBL/GenBank/DDBJ whole genome shotgun (WGS) entry which is preliminary data.</text>
</comment>
<sequence length="133" mass="15371">MTRHTYDCRVRFSDVDVYGHVNNVKYFEYYQEARLAYMTSLGREENGGSFRVVVARVDVDYKRPILFRTEPYAVETWVTRVGSSSFALTAEIKDGDTVLSRAETVLVGFDLDTQRSRRLSDEERERLLAALEA</sequence>
<dbReference type="RefSeq" id="WP_221026469.1">
    <property type="nucleotide sequence ID" value="NZ_JAIEZQ010000003.1"/>
</dbReference>
<dbReference type="InterPro" id="IPR050563">
    <property type="entry name" value="4-hydroxybenzoyl-CoA_TE"/>
</dbReference>
<gene>
    <name evidence="1" type="ORF">K1X13_17740</name>
</gene>
<dbReference type="Pfam" id="PF13279">
    <property type="entry name" value="4HBT_2"/>
    <property type="match status" value="1"/>
</dbReference>
<keyword evidence="2" id="KW-1185">Reference proteome</keyword>
<dbReference type="Proteomes" id="UP000754710">
    <property type="component" value="Unassembled WGS sequence"/>
</dbReference>
<accession>A0ABS7RNN3</accession>
<evidence type="ECO:0000313" key="2">
    <source>
        <dbReference type="Proteomes" id="UP000754710"/>
    </source>
</evidence>
<dbReference type="PANTHER" id="PTHR31793">
    <property type="entry name" value="4-HYDROXYBENZOYL-COA THIOESTERASE FAMILY MEMBER"/>
    <property type="match status" value="1"/>
</dbReference>
<name>A0ABS7RNN3_9ACTN</name>
<dbReference type="PANTHER" id="PTHR31793:SF24">
    <property type="entry name" value="LONG-CHAIN ACYL-COA THIOESTERASE FADM"/>
    <property type="match status" value="1"/>
</dbReference>
<dbReference type="EMBL" id="JAIEZQ010000003">
    <property type="protein sequence ID" value="MBY9076678.1"/>
    <property type="molecule type" value="Genomic_DNA"/>
</dbReference>
<dbReference type="InterPro" id="IPR029069">
    <property type="entry name" value="HotDog_dom_sf"/>
</dbReference>
<evidence type="ECO:0000313" key="1">
    <source>
        <dbReference type="EMBL" id="MBY9076678.1"/>
    </source>
</evidence>
<proteinExistence type="predicted"/>
<dbReference type="SUPFAM" id="SSF54637">
    <property type="entry name" value="Thioesterase/thiol ester dehydrase-isomerase"/>
    <property type="match status" value="1"/>
</dbReference>
<dbReference type="CDD" id="cd00586">
    <property type="entry name" value="4HBT"/>
    <property type="match status" value="1"/>
</dbReference>
<protein>
    <submittedName>
        <fullName evidence="1">Acyl-CoA thioesterase</fullName>
    </submittedName>
</protein>